<dbReference type="SUPFAM" id="SSF48264">
    <property type="entry name" value="Cytochrome P450"/>
    <property type="match status" value="1"/>
</dbReference>
<dbReference type="PANTHER" id="PTHR46206">
    <property type="entry name" value="CYTOCHROME P450"/>
    <property type="match status" value="1"/>
</dbReference>
<dbReference type="GO" id="GO:0004497">
    <property type="term" value="F:monooxygenase activity"/>
    <property type="evidence" value="ECO:0007669"/>
    <property type="project" value="InterPro"/>
</dbReference>
<dbReference type="Gene3D" id="1.10.630.10">
    <property type="entry name" value="Cytochrome P450"/>
    <property type="match status" value="1"/>
</dbReference>
<dbReference type="InterPro" id="IPR036396">
    <property type="entry name" value="Cyt_P450_sf"/>
</dbReference>
<evidence type="ECO:0000256" key="1">
    <source>
        <dbReference type="ARBA" id="ARBA00001971"/>
    </source>
</evidence>
<keyword evidence="7" id="KW-1185">Reference proteome</keyword>
<organism evidence="6 7">
    <name type="scientific">Hymenoscyphus albidus</name>
    <dbReference type="NCBI Taxonomy" id="595503"/>
    <lineage>
        <taxon>Eukaryota</taxon>
        <taxon>Fungi</taxon>
        <taxon>Dikarya</taxon>
        <taxon>Ascomycota</taxon>
        <taxon>Pezizomycotina</taxon>
        <taxon>Leotiomycetes</taxon>
        <taxon>Helotiales</taxon>
        <taxon>Helotiaceae</taxon>
        <taxon>Hymenoscyphus</taxon>
    </lineage>
</organism>
<evidence type="ECO:0000256" key="3">
    <source>
        <dbReference type="ARBA" id="ARBA00022723"/>
    </source>
</evidence>
<sequence>MVDIVKRCINPQLRWKGVNAMGFFGGISHRVASRIFVGEELCQDERFLETSQSFLNSIFMTALVIVKLPLGPFRQLFCWPLSRVHAWRLRKAAKLLLPEVKKRMQLRMDKCKTAAHKLDAIEWTLDFPASTPFNDTPEQITTELLYGLWAGSSVPGGMLTEIVYQLLLLP</sequence>
<keyword evidence="3" id="KW-0479">Metal-binding</keyword>
<evidence type="ECO:0000313" key="7">
    <source>
        <dbReference type="Proteomes" id="UP000701801"/>
    </source>
</evidence>
<dbReference type="OrthoDB" id="1844152at2759"/>
<comment type="cofactor">
    <cofactor evidence="1">
        <name>heme</name>
        <dbReference type="ChEBI" id="CHEBI:30413"/>
    </cofactor>
</comment>
<reference evidence="6" key="1">
    <citation type="submission" date="2021-07" db="EMBL/GenBank/DDBJ databases">
        <authorList>
            <person name="Durling M."/>
        </authorList>
    </citation>
    <scope>NUCLEOTIDE SEQUENCE</scope>
</reference>
<evidence type="ECO:0000313" key="6">
    <source>
        <dbReference type="EMBL" id="CAG8972406.1"/>
    </source>
</evidence>
<dbReference type="GO" id="GO:0016705">
    <property type="term" value="F:oxidoreductase activity, acting on paired donors, with incorporation or reduction of molecular oxygen"/>
    <property type="evidence" value="ECO:0007669"/>
    <property type="project" value="InterPro"/>
</dbReference>
<keyword evidence="4" id="KW-0560">Oxidoreductase</keyword>
<comment type="similarity">
    <text evidence="2">Belongs to the cytochrome P450 family.</text>
</comment>
<gene>
    <name evidence="6" type="ORF">HYALB_00007160</name>
</gene>
<proteinExistence type="inferred from homology"/>
<evidence type="ECO:0000256" key="4">
    <source>
        <dbReference type="ARBA" id="ARBA00023002"/>
    </source>
</evidence>
<dbReference type="AlphaFoldDB" id="A0A9N9Q3R3"/>
<protein>
    <submittedName>
        <fullName evidence="6">Uncharacterized protein</fullName>
    </submittedName>
</protein>
<evidence type="ECO:0000256" key="5">
    <source>
        <dbReference type="ARBA" id="ARBA00023004"/>
    </source>
</evidence>
<dbReference type="Proteomes" id="UP000701801">
    <property type="component" value="Unassembled WGS sequence"/>
</dbReference>
<name>A0A9N9Q3R3_9HELO</name>
<evidence type="ECO:0000256" key="2">
    <source>
        <dbReference type="ARBA" id="ARBA00010617"/>
    </source>
</evidence>
<dbReference type="EMBL" id="CAJVRM010000044">
    <property type="protein sequence ID" value="CAG8972406.1"/>
    <property type="molecule type" value="Genomic_DNA"/>
</dbReference>
<keyword evidence="5" id="KW-0408">Iron</keyword>
<dbReference type="GO" id="GO:0005506">
    <property type="term" value="F:iron ion binding"/>
    <property type="evidence" value="ECO:0007669"/>
    <property type="project" value="InterPro"/>
</dbReference>
<dbReference type="GO" id="GO:0020037">
    <property type="term" value="F:heme binding"/>
    <property type="evidence" value="ECO:0007669"/>
    <property type="project" value="InterPro"/>
</dbReference>
<comment type="caution">
    <text evidence="6">The sequence shown here is derived from an EMBL/GenBank/DDBJ whole genome shotgun (WGS) entry which is preliminary data.</text>
</comment>
<accession>A0A9N9Q3R3</accession>